<evidence type="ECO:0000256" key="3">
    <source>
        <dbReference type="ARBA" id="ARBA00022989"/>
    </source>
</evidence>
<dbReference type="CDD" id="cd06174">
    <property type="entry name" value="MFS"/>
    <property type="match status" value="1"/>
</dbReference>
<feature type="transmembrane region" description="Helical" evidence="6">
    <location>
        <begin position="92"/>
        <end position="113"/>
    </location>
</feature>
<dbReference type="AlphaFoldDB" id="A0A8H4XJC5"/>
<dbReference type="Proteomes" id="UP000635477">
    <property type="component" value="Unassembled WGS sequence"/>
</dbReference>
<keyword evidence="2 6" id="KW-0812">Transmembrane</keyword>
<dbReference type="InterPro" id="IPR036259">
    <property type="entry name" value="MFS_trans_sf"/>
</dbReference>
<feature type="transmembrane region" description="Helical" evidence="6">
    <location>
        <begin position="313"/>
        <end position="334"/>
    </location>
</feature>
<comment type="caution">
    <text evidence="7">The sequence shown here is derived from an EMBL/GenBank/DDBJ whole genome shotgun (WGS) entry which is preliminary data.</text>
</comment>
<evidence type="ECO:0000256" key="5">
    <source>
        <dbReference type="ARBA" id="ARBA00023180"/>
    </source>
</evidence>
<dbReference type="GO" id="GO:0022857">
    <property type="term" value="F:transmembrane transporter activity"/>
    <property type="evidence" value="ECO:0007669"/>
    <property type="project" value="InterPro"/>
</dbReference>
<sequence length="534" mass="58062">MMKSTPGSRESIHVAGSVFFVSSAGRVLKLPIPSSCHRDPLTWRPSKRFFAFFALQFYSVVSALGVNLPGLLTTAFGVEFGHNDTGPFSIESLSSAMTLFTGLGYIVGIPLSLAVGRRPVILGASVVTSAATLWAGNAGDFYQLLIALSIQALACGVSVGLSVLIIIDATFIHERPNALSLMWCLVSAVIRLSMIILPFSADLNHYWRCVYVVWVGPCVVAFVLLWAFVPETFFMRPPIALDGRILVQGGSEKVQVYEDWEEKDGSDCVRPPPDLPPKSAFWSRFKIARAPGSSYKAMWATYVQMFLCILNPLTFWVSLLTGVILSGVIFLNLVQPTLLAEQHGGTHSIESVSVLLGAAGIVGSVLAFPATGPFASWFIRYSSLRNSGVRHAEVYLPIFAIPVVSGLVSVILNGLAIHNNWPPYWLYITSAISIFSYLTGSVAFTLWITEAFPRWAAAALAVQLFTGNMTSFGIGTAVLRWCKTREIIPPTAIISGLILCLGVLAVPAAFYGKNVRQYIQGRWSDSQRGALRPQ</sequence>
<dbReference type="OrthoDB" id="268400at2759"/>
<keyword evidence="5" id="KW-0325">Glycoprotein</keyword>
<gene>
    <name evidence="7" type="ORF">FZEAL_6957</name>
</gene>
<feature type="transmembrane region" description="Helical" evidence="6">
    <location>
        <begin position="424"/>
        <end position="448"/>
    </location>
</feature>
<organism evidence="7 8">
    <name type="scientific">Fusarium zealandicum</name>
    <dbReference type="NCBI Taxonomy" id="1053134"/>
    <lineage>
        <taxon>Eukaryota</taxon>
        <taxon>Fungi</taxon>
        <taxon>Dikarya</taxon>
        <taxon>Ascomycota</taxon>
        <taxon>Pezizomycotina</taxon>
        <taxon>Sordariomycetes</taxon>
        <taxon>Hypocreomycetidae</taxon>
        <taxon>Hypocreales</taxon>
        <taxon>Nectriaceae</taxon>
        <taxon>Fusarium</taxon>
        <taxon>Fusarium staphyleae species complex</taxon>
    </lineage>
</organism>
<keyword evidence="8" id="KW-1185">Reference proteome</keyword>
<feature type="transmembrane region" description="Helical" evidence="6">
    <location>
        <begin position="142"/>
        <end position="167"/>
    </location>
</feature>
<name>A0A8H4XJC5_9HYPO</name>
<protein>
    <recommendedName>
        <fullName evidence="9">Major facilitator superfamily transporter</fullName>
    </recommendedName>
</protein>
<accession>A0A8H4XJC5</accession>
<feature type="transmembrane region" description="Helical" evidence="6">
    <location>
        <begin position="179"/>
        <end position="199"/>
    </location>
</feature>
<comment type="subcellular location">
    <subcellularLocation>
        <location evidence="1">Membrane</location>
        <topology evidence="1">Multi-pass membrane protein</topology>
    </subcellularLocation>
</comment>
<feature type="transmembrane region" description="Helical" evidence="6">
    <location>
        <begin position="211"/>
        <end position="229"/>
    </location>
</feature>
<dbReference type="InterPro" id="IPR011701">
    <property type="entry name" value="MFS"/>
</dbReference>
<dbReference type="Gene3D" id="1.20.1250.20">
    <property type="entry name" value="MFS general substrate transporter like domains"/>
    <property type="match status" value="1"/>
</dbReference>
<evidence type="ECO:0008006" key="9">
    <source>
        <dbReference type="Google" id="ProtNLM"/>
    </source>
</evidence>
<evidence type="ECO:0000256" key="2">
    <source>
        <dbReference type="ARBA" id="ARBA00022692"/>
    </source>
</evidence>
<feature type="transmembrane region" description="Helical" evidence="6">
    <location>
        <begin position="394"/>
        <end position="418"/>
    </location>
</feature>
<reference evidence="7" key="1">
    <citation type="journal article" date="2020" name="BMC Genomics">
        <title>Correction to: Identification and distribution of gene clusters required for synthesis of sphingolipid metabolism inhibitors in diverse species of the filamentous fungus Fusarium.</title>
        <authorList>
            <person name="Kim H.S."/>
            <person name="Lohmar J.M."/>
            <person name="Busman M."/>
            <person name="Brown D.W."/>
            <person name="Naumann T.A."/>
            <person name="Divon H.H."/>
            <person name="Lysoe E."/>
            <person name="Uhlig S."/>
            <person name="Proctor R.H."/>
        </authorList>
    </citation>
    <scope>NUCLEOTIDE SEQUENCE</scope>
    <source>
        <strain evidence="7">NRRL 22465</strain>
    </source>
</reference>
<evidence type="ECO:0000256" key="1">
    <source>
        <dbReference type="ARBA" id="ARBA00004141"/>
    </source>
</evidence>
<dbReference type="Pfam" id="PF07690">
    <property type="entry name" value="MFS_1"/>
    <property type="match status" value="1"/>
</dbReference>
<feature type="transmembrane region" description="Helical" evidence="6">
    <location>
        <begin position="49"/>
        <end position="72"/>
    </location>
</feature>
<feature type="transmembrane region" description="Helical" evidence="6">
    <location>
        <begin position="455"/>
        <end position="481"/>
    </location>
</feature>
<keyword evidence="3 6" id="KW-1133">Transmembrane helix</keyword>
<reference evidence="7" key="2">
    <citation type="submission" date="2020-05" db="EMBL/GenBank/DDBJ databases">
        <authorList>
            <person name="Kim H.-S."/>
            <person name="Proctor R.H."/>
            <person name="Brown D.W."/>
        </authorList>
    </citation>
    <scope>NUCLEOTIDE SEQUENCE</scope>
    <source>
        <strain evidence="7">NRRL 22465</strain>
    </source>
</reference>
<evidence type="ECO:0000256" key="6">
    <source>
        <dbReference type="SAM" id="Phobius"/>
    </source>
</evidence>
<dbReference type="PANTHER" id="PTHR23502">
    <property type="entry name" value="MAJOR FACILITATOR SUPERFAMILY"/>
    <property type="match status" value="1"/>
</dbReference>
<proteinExistence type="predicted"/>
<dbReference type="PANTHER" id="PTHR23502:SF164">
    <property type="entry name" value="MAJOR FACILITATOR SUPERFAMILY (MFS) PROFILE DOMAIN-CONTAINING PROTEIN"/>
    <property type="match status" value="1"/>
</dbReference>
<feature type="transmembrane region" description="Helical" evidence="6">
    <location>
        <begin position="354"/>
        <end position="382"/>
    </location>
</feature>
<evidence type="ECO:0000256" key="4">
    <source>
        <dbReference type="ARBA" id="ARBA00023136"/>
    </source>
</evidence>
<evidence type="ECO:0000313" key="8">
    <source>
        <dbReference type="Proteomes" id="UP000635477"/>
    </source>
</evidence>
<feature type="transmembrane region" description="Helical" evidence="6">
    <location>
        <begin position="120"/>
        <end position="136"/>
    </location>
</feature>
<dbReference type="SUPFAM" id="SSF103473">
    <property type="entry name" value="MFS general substrate transporter"/>
    <property type="match status" value="1"/>
</dbReference>
<keyword evidence="4 6" id="KW-0472">Membrane</keyword>
<evidence type="ECO:0000313" key="7">
    <source>
        <dbReference type="EMBL" id="KAF4976359.1"/>
    </source>
</evidence>
<dbReference type="GO" id="GO:0005886">
    <property type="term" value="C:plasma membrane"/>
    <property type="evidence" value="ECO:0007669"/>
    <property type="project" value="TreeGrafter"/>
</dbReference>
<feature type="transmembrane region" description="Helical" evidence="6">
    <location>
        <begin position="487"/>
        <end position="512"/>
    </location>
</feature>
<dbReference type="EMBL" id="JABEYC010000546">
    <property type="protein sequence ID" value="KAF4976359.1"/>
    <property type="molecule type" value="Genomic_DNA"/>
</dbReference>